<name>A0A5N7MUP3_9HYPH</name>
<dbReference type="AlphaFoldDB" id="A0A5N7MUP3"/>
<dbReference type="Proteomes" id="UP000403266">
    <property type="component" value="Unassembled WGS sequence"/>
</dbReference>
<comment type="caution">
    <text evidence="1">The sequence shown here is derived from an EMBL/GenBank/DDBJ whole genome shotgun (WGS) entry which is preliminary data.</text>
</comment>
<dbReference type="EMBL" id="VOSK01000405">
    <property type="protein sequence ID" value="MPR30608.1"/>
    <property type="molecule type" value="Genomic_DNA"/>
</dbReference>
<accession>A0A5N7MUP3</accession>
<proteinExistence type="predicted"/>
<sequence>MSDWIAYDRWPECAGMERPGYVFEVKNAEGQSLFTNCTVPLQLPFDWKSPPLHFRLIAAPPARHSGPMPKPQGQR</sequence>
<keyword evidence="2" id="KW-1185">Reference proteome</keyword>
<protein>
    <submittedName>
        <fullName evidence="1">Uncharacterized protein</fullName>
    </submittedName>
</protein>
<evidence type="ECO:0000313" key="2">
    <source>
        <dbReference type="Proteomes" id="UP000403266"/>
    </source>
</evidence>
<gene>
    <name evidence="1" type="ORF">FS320_37865</name>
</gene>
<dbReference type="OrthoDB" id="8020294at2"/>
<evidence type="ECO:0000313" key="1">
    <source>
        <dbReference type="EMBL" id="MPR30608.1"/>
    </source>
</evidence>
<organism evidence="1 2">
    <name type="scientific">Microvirga tunisiensis</name>
    <dbReference type="NCBI Taxonomy" id="2108360"/>
    <lineage>
        <taxon>Bacteria</taxon>
        <taxon>Pseudomonadati</taxon>
        <taxon>Pseudomonadota</taxon>
        <taxon>Alphaproteobacteria</taxon>
        <taxon>Hyphomicrobiales</taxon>
        <taxon>Methylobacteriaceae</taxon>
        <taxon>Microvirga</taxon>
    </lineage>
</organism>
<dbReference type="RefSeq" id="WP_152717432.1">
    <property type="nucleotide sequence ID" value="NZ_VOSJ01000434.1"/>
</dbReference>
<reference evidence="1 2" key="1">
    <citation type="journal article" date="2019" name="Syst. Appl. Microbiol.">
        <title>Microvirga tunisiensis sp. nov., a root nodule symbiotic bacterium isolated from Lupinus micranthus and L. luteus grown in Northern Tunisia.</title>
        <authorList>
            <person name="Msaddak A."/>
            <person name="Rejili M."/>
            <person name="Duran D."/>
            <person name="Mars M."/>
            <person name="Palacios J.M."/>
            <person name="Ruiz-Argueso T."/>
            <person name="Rey L."/>
            <person name="Imperial J."/>
        </authorList>
    </citation>
    <scope>NUCLEOTIDE SEQUENCE [LARGE SCALE GENOMIC DNA]</scope>
    <source>
        <strain evidence="1 2">Lmie10</strain>
    </source>
</reference>